<keyword evidence="5" id="KW-0175">Coiled coil</keyword>
<evidence type="ECO:0000313" key="6">
    <source>
        <dbReference type="EMBL" id="KAG8238122.1"/>
    </source>
</evidence>
<protein>
    <submittedName>
        <fullName evidence="6">Uncharacterized protein</fullName>
    </submittedName>
</protein>
<comment type="similarity">
    <text evidence="3">Belongs to the WD repeat POC1 family.</text>
</comment>
<dbReference type="InterPro" id="IPR020472">
    <property type="entry name" value="WD40_PAC1"/>
</dbReference>
<dbReference type="AlphaFoldDB" id="A0A8K0KNY9"/>
<dbReference type="PANTHER" id="PTHR44019">
    <property type="entry name" value="WD REPEAT-CONTAINING PROTEIN 55"/>
    <property type="match status" value="1"/>
</dbReference>
<dbReference type="InterPro" id="IPR015943">
    <property type="entry name" value="WD40/YVTN_repeat-like_dom_sf"/>
</dbReference>
<feature type="coiled-coil region" evidence="5">
    <location>
        <begin position="400"/>
        <end position="427"/>
    </location>
</feature>
<proteinExistence type="inferred from homology"/>
<dbReference type="InterPro" id="IPR050505">
    <property type="entry name" value="WDR55/POC1"/>
</dbReference>
<evidence type="ECO:0000256" key="2">
    <source>
        <dbReference type="ARBA" id="ARBA00022737"/>
    </source>
</evidence>
<dbReference type="SMART" id="SM00320">
    <property type="entry name" value="WD40"/>
    <property type="match status" value="7"/>
</dbReference>
<dbReference type="Pfam" id="PF00400">
    <property type="entry name" value="WD40"/>
    <property type="match status" value="6"/>
</dbReference>
<dbReference type="InterPro" id="IPR036322">
    <property type="entry name" value="WD40_repeat_dom_sf"/>
</dbReference>
<evidence type="ECO:0000256" key="4">
    <source>
        <dbReference type="PROSITE-ProRule" id="PRU00221"/>
    </source>
</evidence>
<name>A0A8K0KNY9_LADFU</name>
<dbReference type="SUPFAM" id="SSF50978">
    <property type="entry name" value="WD40 repeat-like"/>
    <property type="match status" value="1"/>
</dbReference>
<dbReference type="EMBL" id="KZ309283">
    <property type="protein sequence ID" value="KAG8238122.1"/>
    <property type="molecule type" value="Genomic_DNA"/>
</dbReference>
<keyword evidence="2" id="KW-0677">Repeat</keyword>
<feature type="repeat" description="WD" evidence="4">
    <location>
        <begin position="104"/>
        <end position="135"/>
    </location>
</feature>
<feature type="repeat" description="WD" evidence="4">
    <location>
        <begin position="20"/>
        <end position="61"/>
    </location>
</feature>
<evidence type="ECO:0000256" key="3">
    <source>
        <dbReference type="ARBA" id="ARBA00037984"/>
    </source>
</evidence>
<dbReference type="GO" id="GO:0060271">
    <property type="term" value="P:cilium assembly"/>
    <property type="evidence" value="ECO:0007669"/>
    <property type="project" value="TreeGrafter"/>
</dbReference>
<evidence type="ECO:0000256" key="5">
    <source>
        <dbReference type="SAM" id="Coils"/>
    </source>
</evidence>
<evidence type="ECO:0000256" key="1">
    <source>
        <dbReference type="ARBA" id="ARBA00022574"/>
    </source>
</evidence>
<evidence type="ECO:0000313" key="7">
    <source>
        <dbReference type="Proteomes" id="UP000792457"/>
    </source>
</evidence>
<feature type="repeat" description="WD" evidence="4">
    <location>
        <begin position="282"/>
        <end position="323"/>
    </location>
</feature>
<dbReference type="GO" id="GO:0005814">
    <property type="term" value="C:centriole"/>
    <property type="evidence" value="ECO:0007669"/>
    <property type="project" value="TreeGrafter"/>
</dbReference>
<feature type="repeat" description="WD" evidence="4">
    <location>
        <begin position="62"/>
        <end position="93"/>
    </location>
</feature>
<feature type="repeat" description="WD" evidence="4">
    <location>
        <begin position="147"/>
        <end position="188"/>
    </location>
</feature>
<dbReference type="InterPro" id="IPR001680">
    <property type="entry name" value="WD40_rpt"/>
</dbReference>
<accession>A0A8K0KNY9</accession>
<keyword evidence="7" id="KW-1185">Reference proteome</keyword>
<reference evidence="6" key="1">
    <citation type="submission" date="2013-04" db="EMBL/GenBank/DDBJ databases">
        <authorList>
            <person name="Qu J."/>
            <person name="Murali S.C."/>
            <person name="Bandaranaike D."/>
            <person name="Bellair M."/>
            <person name="Blankenburg K."/>
            <person name="Chao H."/>
            <person name="Dinh H."/>
            <person name="Doddapaneni H."/>
            <person name="Downs B."/>
            <person name="Dugan-Rocha S."/>
            <person name="Elkadiri S."/>
            <person name="Gnanaolivu R.D."/>
            <person name="Hernandez B."/>
            <person name="Javaid M."/>
            <person name="Jayaseelan J.C."/>
            <person name="Lee S."/>
            <person name="Li M."/>
            <person name="Ming W."/>
            <person name="Munidasa M."/>
            <person name="Muniz J."/>
            <person name="Nguyen L."/>
            <person name="Ongeri F."/>
            <person name="Osuji N."/>
            <person name="Pu L.-L."/>
            <person name="Puazo M."/>
            <person name="Qu C."/>
            <person name="Quiroz J."/>
            <person name="Raj R."/>
            <person name="Weissenberger G."/>
            <person name="Xin Y."/>
            <person name="Zou X."/>
            <person name="Han Y."/>
            <person name="Richards S."/>
            <person name="Worley K."/>
            <person name="Muzny D."/>
            <person name="Gibbs R."/>
        </authorList>
    </citation>
    <scope>NUCLEOTIDE SEQUENCE</scope>
    <source>
        <strain evidence="6">Sampled in the wild</strain>
    </source>
</reference>
<reference evidence="6" key="2">
    <citation type="submission" date="2017-10" db="EMBL/GenBank/DDBJ databases">
        <title>Ladona fulva Genome sequencing and assembly.</title>
        <authorList>
            <person name="Murali S."/>
            <person name="Richards S."/>
            <person name="Bandaranaike D."/>
            <person name="Bellair M."/>
            <person name="Blankenburg K."/>
            <person name="Chao H."/>
            <person name="Dinh H."/>
            <person name="Doddapaneni H."/>
            <person name="Dugan-Rocha S."/>
            <person name="Elkadiri S."/>
            <person name="Gnanaolivu R."/>
            <person name="Hernandez B."/>
            <person name="Skinner E."/>
            <person name="Javaid M."/>
            <person name="Lee S."/>
            <person name="Li M."/>
            <person name="Ming W."/>
            <person name="Munidasa M."/>
            <person name="Muniz J."/>
            <person name="Nguyen L."/>
            <person name="Hughes D."/>
            <person name="Osuji N."/>
            <person name="Pu L.-L."/>
            <person name="Puazo M."/>
            <person name="Qu C."/>
            <person name="Quiroz J."/>
            <person name="Raj R."/>
            <person name="Weissenberger G."/>
            <person name="Xin Y."/>
            <person name="Zou X."/>
            <person name="Han Y."/>
            <person name="Worley K."/>
            <person name="Muzny D."/>
            <person name="Gibbs R."/>
        </authorList>
    </citation>
    <scope>NUCLEOTIDE SEQUENCE</scope>
    <source>
        <strain evidence="6">Sampled in the wild</strain>
    </source>
</reference>
<gene>
    <name evidence="6" type="ORF">J437_LFUL012733</name>
</gene>
<sequence length="436" mass="47829">MGLNNRGRMEVEDPVLEHHFKGHKGPVNCLTFNPAQRQLASGSKDSTIMIWNFRKNTRAFRFYGHKDAILDMSYAPSGQLLASASADCTVRIWTPSPHGSATEINAHISPVRSIHFSPDGQYIVTASNDKSIKIWAPGRRSKFISSMTGHGNWVRCARFSPDGRLVASCSDDLSLRLFDVRDKNVSKSKPIHIYMESKGTPKKVAFHPSGTCIAVALAQGKGGAVKIYDIRSHKLLQYYACHEQGHTNDVSFHPNGDHLTSASDDSTVKILDLMNGVPAYTLHGHSAPVLCAQFSPMGDNLATGGVDNQILVWKTKLQTKMDALKGTLSNPVKELSKGIAEMEIASGKSNLIDARSSILNPEETDVQIIDVSPATGGGDTKERDEVGESCTGDCIHMKTILNMNEQIETLRQTVTLLEQRLTLVEDQIQYRESISS</sequence>
<dbReference type="GO" id="GO:0036064">
    <property type="term" value="C:ciliary basal body"/>
    <property type="evidence" value="ECO:0007669"/>
    <property type="project" value="TreeGrafter"/>
</dbReference>
<dbReference type="CDD" id="cd00200">
    <property type="entry name" value="WD40"/>
    <property type="match status" value="1"/>
</dbReference>
<dbReference type="OrthoDB" id="10264588at2759"/>
<dbReference type="PANTHER" id="PTHR44019:SF8">
    <property type="entry name" value="POC1 CENTRIOLAR PROTEIN HOMOLOG"/>
    <property type="match status" value="1"/>
</dbReference>
<dbReference type="Proteomes" id="UP000792457">
    <property type="component" value="Unassembled WGS sequence"/>
</dbReference>
<dbReference type="Gene3D" id="2.130.10.10">
    <property type="entry name" value="YVTN repeat-like/Quinoprotein amine dehydrogenase"/>
    <property type="match status" value="2"/>
</dbReference>
<organism evidence="6 7">
    <name type="scientific">Ladona fulva</name>
    <name type="common">Scarce chaser dragonfly</name>
    <name type="synonym">Libellula fulva</name>
    <dbReference type="NCBI Taxonomy" id="123851"/>
    <lineage>
        <taxon>Eukaryota</taxon>
        <taxon>Metazoa</taxon>
        <taxon>Ecdysozoa</taxon>
        <taxon>Arthropoda</taxon>
        <taxon>Hexapoda</taxon>
        <taxon>Insecta</taxon>
        <taxon>Pterygota</taxon>
        <taxon>Palaeoptera</taxon>
        <taxon>Odonata</taxon>
        <taxon>Epiprocta</taxon>
        <taxon>Anisoptera</taxon>
        <taxon>Libelluloidea</taxon>
        <taxon>Libellulidae</taxon>
        <taxon>Ladona</taxon>
    </lineage>
</organism>
<dbReference type="PRINTS" id="PR00320">
    <property type="entry name" value="GPROTEINBRPT"/>
</dbReference>
<comment type="caution">
    <text evidence="6">The sequence shown here is derived from an EMBL/GenBank/DDBJ whole genome shotgun (WGS) entry which is preliminary data.</text>
</comment>
<dbReference type="InterPro" id="IPR019775">
    <property type="entry name" value="WD40_repeat_CS"/>
</dbReference>
<dbReference type="PROSITE" id="PS00678">
    <property type="entry name" value="WD_REPEATS_1"/>
    <property type="match status" value="1"/>
</dbReference>
<dbReference type="PROSITE" id="PS50082">
    <property type="entry name" value="WD_REPEATS_2"/>
    <property type="match status" value="6"/>
</dbReference>
<keyword evidence="1 4" id="KW-0853">WD repeat</keyword>
<dbReference type="PROSITE" id="PS50294">
    <property type="entry name" value="WD_REPEATS_REGION"/>
    <property type="match status" value="5"/>
</dbReference>
<feature type="repeat" description="WD" evidence="4">
    <location>
        <begin position="250"/>
        <end position="281"/>
    </location>
</feature>